<evidence type="ECO:0000313" key="3">
    <source>
        <dbReference type="EMBL" id="KAL1536835.1"/>
    </source>
</evidence>
<evidence type="ECO:0000313" key="4">
    <source>
        <dbReference type="Proteomes" id="UP001567538"/>
    </source>
</evidence>
<dbReference type="Proteomes" id="UP001567538">
    <property type="component" value="Unassembled WGS sequence"/>
</dbReference>
<organism evidence="3 4">
    <name type="scientific">Salvia divinorum</name>
    <name type="common">Maria pastora</name>
    <name type="synonym">Diviner's sage</name>
    <dbReference type="NCBI Taxonomy" id="28513"/>
    <lineage>
        <taxon>Eukaryota</taxon>
        <taxon>Viridiplantae</taxon>
        <taxon>Streptophyta</taxon>
        <taxon>Embryophyta</taxon>
        <taxon>Tracheophyta</taxon>
        <taxon>Spermatophyta</taxon>
        <taxon>Magnoliopsida</taxon>
        <taxon>eudicotyledons</taxon>
        <taxon>Gunneridae</taxon>
        <taxon>Pentapetalae</taxon>
        <taxon>asterids</taxon>
        <taxon>lamiids</taxon>
        <taxon>Lamiales</taxon>
        <taxon>Lamiaceae</taxon>
        <taxon>Nepetoideae</taxon>
        <taxon>Mentheae</taxon>
        <taxon>Salviinae</taxon>
        <taxon>Salvia</taxon>
        <taxon>Salvia subgen. Calosphace</taxon>
    </lineage>
</organism>
<comment type="caution">
    <text evidence="3">The sequence shown here is derived from an EMBL/GenBank/DDBJ whole genome shotgun (WGS) entry which is preliminary data.</text>
</comment>
<keyword evidence="4" id="KW-1185">Reference proteome</keyword>
<proteinExistence type="predicted"/>
<protein>
    <submittedName>
        <fullName evidence="3">Uncharacterized protein</fullName>
    </submittedName>
</protein>
<evidence type="ECO:0000256" key="2">
    <source>
        <dbReference type="SAM" id="SignalP"/>
    </source>
</evidence>
<accession>A0ABD1FYC0</accession>
<feature type="chain" id="PRO_5044894407" evidence="2">
    <location>
        <begin position="20"/>
        <end position="106"/>
    </location>
</feature>
<gene>
    <name evidence="3" type="ORF">AAHA92_29418</name>
</gene>
<feature type="signal peptide" evidence="2">
    <location>
        <begin position="1"/>
        <end position="19"/>
    </location>
</feature>
<dbReference type="AlphaFoldDB" id="A0ABD1FYC0"/>
<keyword evidence="1" id="KW-0812">Transmembrane</keyword>
<evidence type="ECO:0000256" key="1">
    <source>
        <dbReference type="SAM" id="Phobius"/>
    </source>
</evidence>
<feature type="transmembrane region" description="Helical" evidence="1">
    <location>
        <begin position="70"/>
        <end position="97"/>
    </location>
</feature>
<keyword evidence="1" id="KW-0472">Membrane</keyword>
<dbReference type="EMBL" id="JBEAFC010000011">
    <property type="protein sequence ID" value="KAL1536835.1"/>
    <property type="molecule type" value="Genomic_DNA"/>
</dbReference>
<reference evidence="3 4" key="1">
    <citation type="submission" date="2024-06" db="EMBL/GenBank/DDBJ databases">
        <title>A chromosome level genome sequence of Diviner's sage (Salvia divinorum).</title>
        <authorList>
            <person name="Ford S.A."/>
            <person name="Ro D.-K."/>
            <person name="Ness R.W."/>
            <person name="Phillips M.A."/>
        </authorList>
    </citation>
    <scope>NUCLEOTIDE SEQUENCE [LARGE SCALE GENOMIC DNA]</scope>
    <source>
        <strain evidence="3">SAF-2024a</strain>
        <tissue evidence="3">Leaf</tissue>
    </source>
</reference>
<keyword evidence="2" id="KW-0732">Signal</keyword>
<name>A0ABD1FYC0_SALDI</name>
<sequence length="106" mass="11937">MSQVGMLLVLAAFYHSVRDIGKVALCLWSPESGTAHGEIYQSIYLNSATTDVMRRNMCAQGRKDYVVVQWYLTVSLSFQLIMLYNVPGALSIIFVAFPQIERVQCI</sequence>
<keyword evidence="1" id="KW-1133">Transmembrane helix</keyword>